<reference evidence="3" key="2">
    <citation type="submission" date="2019-07" db="EMBL/GenBank/DDBJ databases">
        <authorList>
            <person name="Seetharam A."/>
            <person name="Woodhouse M."/>
            <person name="Cannon E."/>
        </authorList>
    </citation>
    <scope>NUCLEOTIDE SEQUENCE [LARGE SCALE GENOMIC DNA]</scope>
    <source>
        <strain evidence="3">cv. B73</strain>
    </source>
</reference>
<dbReference type="EnsemblPlants" id="Zm00001eb138090_T001">
    <property type="protein sequence ID" value="Zm00001eb138090_P001"/>
    <property type="gene ID" value="Zm00001eb138090"/>
</dbReference>
<feature type="region of interest" description="Disordered" evidence="1">
    <location>
        <begin position="16"/>
        <end position="100"/>
    </location>
</feature>
<dbReference type="RefSeq" id="XP_008674387.1">
    <property type="nucleotide sequence ID" value="XM_008676165.3"/>
</dbReference>
<reference evidence="2 4" key="1">
    <citation type="submission" date="2015-12" db="EMBL/GenBank/DDBJ databases">
        <title>Update maize B73 reference genome by single molecule sequencing technologies.</title>
        <authorList>
            <consortium name="Maize Genome Sequencing Project"/>
            <person name="Ware D."/>
        </authorList>
    </citation>
    <scope>NUCLEOTIDE SEQUENCE [LARGE SCALE GENOMIC DNA]</scope>
    <source>
        <strain evidence="4">cv. B73</strain>
        <tissue evidence="2">Seedling</tissue>
    </source>
</reference>
<dbReference type="OMA" id="QEYFHKY"/>
<organism evidence="2">
    <name type="scientific">Zea mays</name>
    <name type="common">Maize</name>
    <dbReference type="NCBI Taxonomy" id="4577"/>
    <lineage>
        <taxon>Eukaryota</taxon>
        <taxon>Viridiplantae</taxon>
        <taxon>Streptophyta</taxon>
        <taxon>Embryophyta</taxon>
        <taxon>Tracheophyta</taxon>
        <taxon>Spermatophyta</taxon>
        <taxon>Magnoliopsida</taxon>
        <taxon>Liliopsida</taxon>
        <taxon>Poales</taxon>
        <taxon>Poaceae</taxon>
        <taxon>PACMAD clade</taxon>
        <taxon>Panicoideae</taxon>
        <taxon>Andropogonodae</taxon>
        <taxon>Andropogoneae</taxon>
        <taxon>Tripsacinae</taxon>
        <taxon>Zea</taxon>
    </lineage>
</organism>
<dbReference type="PaxDb" id="4577-GRMZM2G476175_P01"/>
<accession>A0A1D6MXY8</accession>
<dbReference type="GeneID" id="103650600"/>
<reference evidence="3" key="3">
    <citation type="submission" date="2021-05" db="UniProtKB">
        <authorList>
            <consortium name="EnsemblPlants"/>
        </authorList>
    </citation>
    <scope>IDENTIFICATION</scope>
    <source>
        <strain evidence="3">cv. B73</strain>
    </source>
</reference>
<evidence type="ECO:0000313" key="4">
    <source>
        <dbReference type="Proteomes" id="UP000007305"/>
    </source>
</evidence>
<evidence type="ECO:0000256" key="1">
    <source>
        <dbReference type="SAM" id="MobiDB-lite"/>
    </source>
</evidence>
<evidence type="ECO:0000313" key="2">
    <source>
        <dbReference type="EMBL" id="ONM33589.1"/>
    </source>
</evidence>
<feature type="region of interest" description="Disordered" evidence="1">
    <location>
        <begin position="187"/>
        <end position="212"/>
    </location>
</feature>
<feature type="compositionally biased region" description="Basic and acidic residues" evidence="1">
    <location>
        <begin position="26"/>
        <end position="42"/>
    </location>
</feature>
<gene>
    <name evidence="3" type="primary">LOC103650600</name>
    <name evidence="2" type="ORF">ZEAMMB73_Zm00001d041747</name>
</gene>
<dbReference type="ExpressionAtlas" id="A0A1D6MXY8">
    <property type="expression patterns" value="baseline and differential"/>
</dbReference>
<sequence>MMTYVGKNWPMADAIKGSSERASNQSHRDVTRSRSGGPERWRGQTSGEVAEMNGRRPPPCSGTAPATAGRASEQSTRRSRDPRLAAAASLHTPRPPPIQQETPMAIIQPPSRQQVVVLKIAIDPRHGLPLLLSHSVEQPAAIPQQQAATPSGLPVHTFRVATDPRDGHIAILSHTVEATTRHHAAASSVAAADQPGGSGVMRAREARDGNSQTTTRMVFRTALKEFVTKQIAETRGQQASLTTEELRGFVVRKAVDNIMRSEKHIPGTQERIGKYLRFCRGKIRKLIQEYFHKYEGRFPR</sequence>
<dbReference type="Gramene" id="Zm00001eb138090_T001">
    <property type="protein sequence ID" value="Zm00001eb138090_P001"/>
    <property type="gene ID" value="Zm00001eb138090"/>
</dbReference>
<dbReference type="EMBL" id="CM007649">
    <property type="protein sequence ID" value="ONM33589.1"/>
    <property type="molecule type" value="Genomic_DNA"/>
</dbReference>
<dbReference type="STRING" id="4577.A0A1D6MXY8"/>
<name>A0A1D6MXY8_MAIZE</name>
<dbReference type="AlphaFoldDB" id="A0A1D6MXY8"/>
<evidence type="ECO:0000313" key="3">
    <source>
        <dbReference type="EnsemblPlants" id="Zm00001eb138090_P001"/>
    </source>
</evidence>
<keyword evidence="4" id="KW-1185">Reference proteome</keyword>
<protein>
    <submittedName>
        <fullName evidence="2 3">Uncharacterized protein</fullName>
    </submittedName>
</protein>
<proteinExistence type="predicted"/>
<dbReference type="KEGG" id="zma:103650600"/>
<dbReference type="OrthoDB" id="10401186at2759"/>
<dbReference type="Proteomes" id="UP000007305">
    <property type="component" value="Chromosome 3"/>
</dbReference>
<dbReference type="SMR" id="A0A1D6MXY8"/>